<dbReference type="SMART" id="SM00387">
    <property type="entry name" value="HATPase_c"/>
    <property type="match status" value="1"/>
</dbReference>
<name>A0A3E1NCU8_9BACT</name>
<dbReference type="CDD" id="cd00082">
    <property type="entry name" value="HisKA"/>
    <property type="match status" value="1"/>
</dbReference>
<dbReference type="PROSITE" id="PS50112">
    <property type="entry name" value="PAS"/>
    <property type="match status" value="1"/>
</dbReference>
<dbReference type="InterPro" id="IPR004358">
    <property type="entry name" value="Sig_transdc_His_kin-like_C"/>
</dbReference>
<evidence type="ECO:0000313" key="10">
    <source>
        <dbReference type="Proteomes" id="UP000261284"/>
    </source>
</evidence>
<dbReference type="Pfam" id="PF13426">
    <property type="entry name" value="PAS_9"/>
    <property type="match status" value="1"/>
</dbReference>
<dbReference type="CDD" id="cd00130">
    <property type="entry name" value="PAS"/>
    <property type="match status" value="1"/>
</dbReference>
<dbReference type="SMART" id="SM00091">
    <property type="entry name" value="PAS"/>
    <property type="match status" value="1"/>
</dbReference>
<dbReference type="InterPro" id="IPR005467">
    <property type="entry name" value="His_kinase_dom"/>
</dbReference>
<keyword evidence="3" id="KW-0597">Phosphoprotein</keyword>
<dbReference type="InterPro" id="IPR052162">
    <property type="entry name" value="Sensor_kinase/Photoreceptor"/>
</dbReference>
<dbReference type="PRINTS" id="PR00344">
    <property type="entry name" value="BCTRLSENSOR"/>
</dbReference>
<dbReference type="InterPro" id="IPR000014">
    <property type="entry name" value="PAS"/>
</dbReference>
<comment type="catalytic activity">
    <reaction evidence="1">
        <text>ATP + protein L-histidine = ADP + protein N-phospho-L-histidine.</text>
        <dbReference type="EC" id="2.7.13.3"/>
    </reaction>
</comment>
<evidence type="ECO:0000256" key="4">
    <source>
        <dbReference type="ARBA" id="ARBA00022679"/>
    </source>
</evidence>
<evidence type="ECO:0000259" key="8">
    <source>
        <dbReference type="PROSITE" id="PS50113"/>
    </source>
</evidence>
<evidence type="ECO:0000313" key="9">
    <source>
        <dbReference type="EMBL" id="RFM25783.1"/>
    </source>
</evidence>
<dbReference type="InterPro" id="IPR035965">
    <property type="entry name" value="PAS-like_dom_sf"/>
</dbReference>
<dbReference type="Gene3D" id="3.30.565.10">
    <property type="entry name" value="Histidine kinase-like ATPase, C-terminal domain"/>
    <property type="match status" value="1"/>
</dbReference>
<dbReference type="PROSITE" id="PS50109">
    <property type="entry name" value="HIS_KIN"/>
    <property type="match status" value="1"/>
</dbReference>
<dbReference type="InterPro" id="IPR036890">
    <property type="entry name" value="HATPase_C_sf"/>
</dbReference>
<dbReference type="Gene3D" id="1.10.287.130">
    <property type="match status" value="1"/>
</dbReference>
<sequence>MQPGPNTVKRNFKATEEQYHKMVEEVEDYAILMLDPDGIVVNWNRGAEKIKGYTEQEIVGRHFRAFYTREDQVAGLPEKLINEAKLSGKAVHEGWRVRKDGTKFWGSVVITALHDSDNAIVGFSKVTRDLTERKATEDKLKQYAAQLESQNMELQQFAYAAAHDMKEPLRKIQFYYSSILENSENLSAEKQRTYLLRAAESAKRMQGLIDDLLAYTRVSEQDERFELVDLKEVFEEVAAFYQDAVMETSALFSYDALPVIKGVPFQVRQLFMNLVSNSLKYHYPGRQLEIRLSAETIDNPQPEKESEYAAKQFYRISLRDNGIGFDAMHSEKIFGLFERLHGRDSYAGTGIGLSICKKIMDNHHGFIRATGVPGEGALFELYFPAT</sequence>
<evidence type="ECO:0000259" key="7">
    <source>
        <dbReference type="PROSITE" id="PS50112"/>
    </source>
</evidence>
<dbReference type="PROSITE" id="PS50113">
    <property type="entry name" value="PAC"/>
    <property type="match status" value="1"/>
</dbReference>
<organism evidence="9 10">
    <name type="scientific">Deminuibacter soli</name>
    <dbReference type="NCBI Taxonomy" id="2291815"/>
    <lineage>
        <taxon>Bacteria</taxon>
        <taxon>Pseudomonadati</taxon>
        <taxon>Bacteroidota</taxon>
        <taxon>Chitinophagia</taxon>
        <taxon>Chitinophagales</taxon>
        <taxon>Chitinophagaceae</taxon>
        <taxon>Deminuibacter</taxon>
    </lineage>
</organism>
<dbReference type="InterPro" id="IPR036097">
    <property type="entry name" value="HisK_dim/P_sf"/>
</dbReference>
<feature type="domain" description="PAC" evidence="8">
    <location>
        <begin position="90"/>
        <end position="142"/>
    </location>
</feature>
<dbReference type="SUPFAM" id="SSF47384">
    <property type="entry name" value="Homodimeric domain of signal transducing histidine kinase"/>
    <property type="match status" value="1"/>
</dbReference>
<dbReference type="EC" id="2.7.13.3" evidence="2"/>
<reference evidence="9 10" key="1">
    <citation type="submission" date="2018-08" db="EMBL/GenBank/DDBJ databases">
        <title>Chitinophagaceae sp. K23C18032701, a novel bacterium isolated from forest soil.</title>
        <authorList>
            <person name="Wang C."/>
        </authorList>
    </citation>
    <scope>NUCLEOTIDE SEQUENCE [LARGE SCALE GENOMIC DNA]</scope>
    <source>
        <strain evidence="9 10">K23C18032701</strain>
    </source>
</reference>
<dbReference type="Proteomes" id="UP000261284">
    <property type="component" value="Unassembled WGS sequence"/>
</dbReference>
<dbReference type="PANTHER" id="PTHR43304">
    <property type="entry name" value="PHYTOCHROME-LIKE PROTEIN CPH1"/>
    <property type="match status" value="1"/>
</dbReference>
<dbReference type="InterPro" id="IPR003594">
    <property type="entry name" value="HATPase_dom"/>
</dbReference>
<protein>
    <recommendedName>
        <fullName evidence="2">histidine kinase</fullName>
        <ecNumber evidence="2">2.7.13.3</ecNumber>
    </recommendedName>
</protein>
<dbReference type="InterPro" id="IPR003661">
    <property type="entry name" value="HisK_dim/P_dom"/>
</dbReference>
<dbReference type="SMART" id="SM00388">
    <property type="entry name" value="HisKA"/>
    <property type="match status" value="1"/>
</dbReference>
<dbReference type="InterPro" id="IPR000700">
    <property type="entry name" value="PAS-assoc_C"/>
</dbReference>
<proteinExistence type="predicted"/>
<dbReference type="Gene3D" id="3.30.450.20">
    <property type="entry name" value="PAS domain"/>
    <property type="match status" value="1"/>
</dbReference>
<gene>
    <name evidence="9" type="ORF">DXN05_23440</name>
</gene>
<accession>A0A3E1NCU8</accession>
<keyword evidence="5" id="KW-0418">Kinase</keyword>
<dbReference type="OrthoDB" id="9766459at2"/>
<dbReference type="Pfam" id="PF00512">
    <property type="entry name" value="HisKA"/>
    <property type="match status" value="1"/>
</dbReference>
<comment type="caution">
    <text evidence="9">The sequence shown here is derived from an EMBL/GenBank/DDBJ whole genome shotgun (WGS) entry which is preliminary data.</text>
</comment>
<keyword evidence="10" id="KW-1185">Reference proteome</keyword>
<keyword evidence="4" id="KW-0808">Transferase</keyword>
<dbReference type="SUPFAM" id="SSF55874">
    <property type="entry name" value="ATPase domain of HSP90 chaperone/DNA topoisomerase II/histidine kinase"/>
    <property type="match status" value="1"/>
</dbReference>
<evidence type="ECO:0000256" key="5">
    <source>
        <dbReference type="ARBA" id="ARBA00022777"/>
    </source>
</evidence>
<feature type="domain" description="PAS" evidence="7">
    <location>
        <begin position="15"/>
        <end position="72"/>
    </location>
</feature>
<dbReference type="GO" id="GO:0000155">
    <property type="term" value="F:phosphorelay sensor kinase activity"/>
    <property type="evidence" value="ECO:0007669"/>
    <property type="project" value="InterPro"/>
</dbReference>
<evidence type="ECO:0000256" key="1">
    <source>
        <dbReference type="ARBA" id="ARBA00000085"/>
    </source>
</evidence>
<dbReference type="Pfam" id="PF02518">
    <property type="entry name" value="HATPase_c"/>
    <property type="match status" value="1"/>
</dbReference>
<dbReference type="NCBIfam" id="TIGR00229">
    <property type="entry name" value="sensory_box"/>
    <property type="match status" value="1"/>
</dbReference>
<dbReference type="PANTHER" id="PTHR43304:SF1">
    <property type="entry name" value="PAC DOMAIN-CONTAINING PROTEIN"/>
    <property type="match status" value="1"/>
</dbReference>
<evidence type="ECO:0000259" key="6">
    <source>
        <dbReference type="PROSITE" id="PS50109"/>
    </source>
</evidence>
<evidence type="ECO:0000256" key="3">
    <source>
        <dbReference type="ARBA" id="ARBA00022553"/>
    </source>
</evidence>
<dbReference type="AlphaFoldDB" id="A0A3E1NCU8"/>
<dbReference type="SUPFAM" id="SSF55785">
    <property type="entry name" value="PYP-like sensor domain (PAS domain)"/>
    <property type="match status" value="1"/>
</dbReference>
<feature type="domain" description="Histidine kinase" evidence="6">
    <location>
        <begin position="160"/>
        <end position="386"/>
    </location>
</feature>
<dbReference type="EMBL" id="QTJU01000015">
    <property type="protein sequence ID" value="RFM25783.1"/>
    <property type="molecule type" value="Genomic_DNA"/>
</dbReference>
<dbReference type="RefSeq" id="WP_116849743.1">
    <property type="nucleotide sequence ID" value="NZ_QTJU01000015.1"/>
</dbReference>
<evidence type="ECO:0000256" key="2">
    <source>
        <dbReference type="ARBA" id="ARBA00012438"/>
    </source>
</evidence>